<evidence type="ECO:0000313" key="4">
    <source>
        <dbReference type="EMBL" id="HIU24552.1"/>
    </source>
</evidence>
<evidence type="ECO:0000256" key="3">
    <source>
        <dbReference type="HAMAP-Rule" id="MF_00023"/>
    </source>
</evidence>
<name>A0A9D1HYQ7_9ACTN</name>
<dbReference type="NCBIfam" id="TIGR00086">
    <property type="entry name" value="smpB"/>
    <property type="match status" value="1"/>
</dbReference>
<keyword evidence="1 3" id="KW-0963">Cytoplasm</keyword>
<dbReference type="HAMAP" id="MF_00023">
    <property type="entry name" value="SmpB"/>
    <property type="match status" value="1"/>
</dbReference>
<reference evidence="4" key="2">
    <citation type="journal article" date="2021" name="PeerJ">
        <title>Extensive microbial diversity within the chicken gut microbiome revealed by metagenomics and culture.</title>
        <authorList>
            <person name="Gilroy R."/>
            <person name="Ravi A."/>
            <person name="Getino M."/>
            <person name="Pursley I."/>
            <person name="Horton D.L."/>
            <person name="Alikhan N.F."/>
            <person name="Baker D."/>
            <person name="Gharbi K."/>
            <person name="Hall N."/>
            <person name="Watson M."/>
            <person name="Adriaenssens E.M."/>
            <person name="Foster-Nyarko E."/>
            <person name="Jarju S."/>
            <person name="Secka A."/>
            <person name="Antonio M."/>
            <person name="Oren A."/>
            <person name="Chaudhuri R.R."/>
            <person name="La Ragione R."/>
            <person name="Hildebrand F."/>
            <person name="Pallen M.J."/>
        </authorList>
    </citation>
    <scope>NUCLEOTIDE SEQUENCE</scope>
    <source>
        <strain evidence="4">ChiHjej12B11-29160</strain>
    </source>
</reference>
<comment type="caution">
    <text evidence="4">The sequence shown here is derived from an EMBL/GenBank/DDBJ whole genome shotgun (WGS) entry which is preliminary data.</text>
</comment>
<sequence>MPKRERKLIARNRSARHEYFVDETFEAGIELRGTEVRSLRERACQITDAFCLIRGGQCWLHGVHLHPYSHGNIWNVDPDRKRRLLLHRRQIDYLDGKLRAKGMALIPLELYFNEHNRVKLLIGLCRGKKLYDKRADMARRDVDREIRRAIKEKNRY</sequence>
<comment type="subcellular location">
    <subcellularLocation>
        <location evidence="3">Cytoplasm</location>
    </subcellularLocation>
    <text evidence="3">The tmRNA-SmpB complex associates with stalled 70S ribosomes.</text>
</comment>
<keyword evidence="2 3" id="KW-0694">RNA-binding</keyword>
<dbReference type="PANTHER" id="PTHR30308">
    <property type="entry name" value="TMRNA-BINDING COMPONENT OF TRANS-TRANSLATION TAGGING COMPLEX"/>
    <property type="match status" value="1"/>
</dbReference>
<reference evidence="4" key="1">
    <citation type="submission" date="2020-10" db="EMBL/GenBank/DDBJ databases">
        <authorList>
            <person name="Gilroy R."/>
        </authorList>
    </citation>
    <scope>NUCLEOTIDE SEQUENCE</scope>
    <source>
        <strain evidence="4">ChiHjej12B11-29160</strain>
    </source>
</reference>
<organism evidence="4 5">
    <name type="scientific">Candidatus Coprovicinus avistercoris</name>
    <dbReference type="NCBI Taxonomy" id="2840754"/>
    <lineage>
        <taxon>Bacteria</taxon>
        <taxon>Bacillati</taxon>
        <taxon>Actinomycetota</taxon>
        <taxon>Coriobacteriia</taxon>
        <taxon>Coriobacteriales</taxon>
        <taxon>Coriobacteriaceae</taxon>
        <taxon>Coriobacteriaceae incertae sedis</taxon>
        <taxon>Candidatus Coprovicinus</taxon>
    </lineage>
</organism>
<gene>
    <name evidence="3 4" type="primary">smpB</name>
    <name evidence="4" type="ORF">IAD17_06475</name>
</gene>
<comment type="function">
    <text evidence="3">Required for rescue of stalled ribosomes mediated by trans-translation. Binds to transfer-messenger RNA (tmRNA), required for stable association of tmRNA with ribosomes. tmRNA and SmpB together mimic tRNA shape, replacing the anticodon stem-loop with SmpB. tmRNA is encoded by the ssrA gene; the 2 termini fold to resemble tRNA(Ala) and it encodes a 'tag peptide', a short internal open reading frame. During trans-translation Ala-aminoacylated tmRNA acts like a tRNA, entering the A-site of stalled ribosomes, displacing the stalled mRNA. The ribosome then switches to translate the ORF on the tmRNA; the nascent peptide is terminated with the 'tag peptide' encoded by the tmRNA and targeted for degradation. The ribosome is freed to recommence translation, which seems to be the essential function of trans-translation.</text>
</comment>
<dbReference type="EMBL" id="DVMQ01000018">
    <property type="protein sequence ID" value="HIU24552.1"/>
    <property type="molecule type" value="Genomic_DNA"/>
</dbReference>
<dbReference type="GO" id="GO:0070929">
    <property type="term" value="P:trans-translation"/>
    <property type="evidence" value="ECO:0007669"/>
    <property type="project" value="UniProtKB-UniRule"/>
</dbReference>
<protein>
    <recommendedName>
        <fullName evidence="3">SsrA-binding protein</fullName>
    </recommendedName>
    <alternativeName>
        <fullName evidence="3">Small protein B</fullName>
    </alternativeName>
</protein>
<dbReference type="AlphaFoldDB" id="A0A9D1HYQ7"/>
<dbReference type="InterPro" id="IPR023620">
    <property type="entry name" value="SmpB"/>
</dbReference>
<dbReference type="GO" id="GO:0003723">
    <property type="term" value="F:RNA binding"/>
    <property type="evidence" value="ECO:0007669"/>
    <property type="project" value="UniProtKB-UniRule"/>
</dbReference>
<comment type="similarity">
    <text evidence="3">Belongs to the SmpB family.</text>
</comment>
<dbReference type="Gene3D" id="2.40.280.10">
    <property type="match status" value="1"/>
</dbReference>
<dbReference type="SUPFAM" id="SSF74982">
    <property type="entry name" value="Small protein B (SmpB)"/>
    <property type="match status" value="1"/>
</dbReference>
<dbReference type="InterPro" id="IPR000037">
    <property type="entry name" value="SsrA-bd_prot"/>
</dbReference>
<dbReference type="Proteomes" id="UP000824078">
    <property type="component" value="Unassembled WGS sequence"/>
</dbReference>
<accession>A0A9D1HYQ7</accession>
<evidence type="ECO:0000256" key="1">
    <source>
        <dbReference type="ARBA" id="ARBA00022490"/>
    </source>
</evidence>
<evidence type="ECO:0000256" key="2">
    <source>
        <dbReference type="ARBA" id="ARBA00022884"/>
    </source>
</evidence>
<dbReference type="Pfam" id="PF01668">
    <property type="entry name" value="SmpB"/>
    <property type="match status" value="1"/>
</dbReference>
<dbReference type="PANTHER" id="PTHR30308:SF2">
    <property type="entry name" value="SSRA-BINDING PROTEIN"/>
    <property type="match status" value="1"/>
</dbReference>
<evidence type="ECO:0000313" key="5">
    <source>
        <dbReference type="Proteomes" id="UP000824078"/>
    </source>
</evidence>
<dbReference type="NCBIfam" id="NF003843">
    <property type="entry name" value="PRK05422.1"/>
    <property type="match status" value="1"/>
</dbReference>
<proteinExistence type="inferred from homology"/>
<dbReference type="GO" id="GO:0070930">
    <property type="term" value="P:trans-translation-dependent protein tagging"/>
    <property type="evidence" value="ECO:0007669"/>
    <property type="project" value="TreeGrafter"/>
</dbReference>
<dbReference type="GO" id="GO:0005829">
    <property type="term" value="C:cytosol"/>
    <property type="evidence" value="ECO:0007669"/>
    <property type="project" value="TreeGrafter"/>
</dbReference>